<dbReference type="InterPro" id="IPR036397">
    <property type="entry name" value="RNaseH_sf"/>
</dbReference>
<dbReference type="SMART" id="SM00479">
    <property type="entry name" value="EXOIII"/>
    <property type="match status" value="1"/>
</dbReference>
<protein>
    <submittedName>
        <fullName evidence="2">DNA polymerase III polC-type</fullName>
        <ecNumber evidence="2">2.7.7.7</ecNumber>
    </submittedName>
</protein>
<keyword evidence="2" id="KW-0808">Transferase</keyword>
<evidence type="ECO:0000313" key="3">
    <source>
        <dbReference type="Proteomes" id="UP000255233"/>
    </source>
</evidence>
<dbReference type="InterPro" id="IPR013520">
    <property type="entry name" value="Ribonucl_H"/>
</dbReference>
<dbReference type="Pfam" id="PF00929">
    <property type="entry name" value="RNase_T"/>
    <property type="match status" value="1"/>
</dbReference>
<dbReference type="EMBL" id="UGVL01000001">
    <property type="protein sequence ID" value="SUE33262.1"/>
    <property type="molecule type" value="Genomic_DNA"/>
</dbReference>
<reference evidence="2 3" key="1">
    <citation type="submission" date="2018-06" db="EMBL/GenBank/DDBJ databases">
        <authorList>
            <consortium name="Pathogen Informatics"/>
            <person name="Doyle S."/>
        </authorList>
    </citation>
    <scope>NUCLEOTIDE SEQUENCE [LARGE SCALE GENOMIC DNA]</scope>
    <source>
        <strain evidence="2 3">NCTC11190</strain>
    </source>
</reference>
<dbReference type="GO" id="GO:0003676">
    <property type="term" value="F:nucleic acid binding"/>
    <property type="evidence" value="ECO:0007669"/>
    <property type="project" value="InterPro"/>
</dbReference>
<dbReference type="PANTHER" id="PTHR30231:SF42">
    <property type="entry name" value="EXONUCLEASE"/>
    <property type="match status" value="1"/>
</dbReference>
<dbReference type="SUPFAM" id="SSF53098">
    <property type="entry name" value="Ribonuclease H-like"/>
    <property type="match status" value="1"/>
</dbReference>
<name>A0A379MRL2_9BACT</name>
<dbReference type="GO" id="GO:0008408">
    <property type="term" value="F:3'-5' exonuclease activity"/>
    <property type="evidence" value="ECO:0007669"/>
    <property type="project" value="TreeGrafter"/>
</dbReference>
<organism evidence="2 3">
    <name type="scientific">Rikenella microfusus</name>
    <dbReference type="NCBI Taxonomy" id="28139"/>
    <lineage>
        <taxon>Bacteria</taxon>
        <taxon>Pseudomonadati</taxon>
        <taxon>Bacteroidota</taxon>
        <taxon>Bacteroidia</taxon>
        <taxon>Bacteroidales</taxon>
        <taxon>Rikenellaceae</taxon>
        <taxon>Rikenella</taxon>
    </lineage>
</organism>
<dbReference type="Gene3D" id="3.30.420.10">
    <property type="entry name" value="Ribonuclease H-like superfamily/Ribonuclease H"/>
    <property type="match status" value="1"/>
</dbReference>
<dbReference type="GO" id="GO:0005829">
    <property type="term" value="C:cytosol"/>
    <property type="evidence" value="ECO:0007669"/>
    <property type="project" value="TreeGrafter"/>
</dbReference>
<dbReference type="OrthoDB" id="9803913at2"/>
<dbReference type="STRING" id="880526.GCA_000427365_00979"/>
<dbReference type="RefSeq" id="WP_027290730.1">
    <property type="nucleotide sequence ID" value="NZ_UGVL01000001.1"/>
</dbReference>
<accession>A0A379MRL2</accession>
<sequence length="168" mass="18868">MQNFAAIDFETANGRRSSICSVGLVVVSGGEIVRRVQRLVRPTPNYYYRYFTEQIHGISDADTHDAPLFPEVWEREVAPLIEGLPLVAHNAAFDESVLKAAHEAYGMNYPASYRFYCTLRAARKMFPKSLIGNHRLPTVCEFLGIPFDRHHDALADAEGCARIAVKIL</sequence>
<dbReference type="Proteomes" id="UP000255233">
    <property type="component" value="Unassembled WGS sequence"/>
</dbReference>
<dbReference type="InterPro" id="IPR012337">
    <property type="entry name" value="RNaseH-like_sf"/>
</dbReference>
<dbReference type="CDD" id="cd06130">
    <property type="entry name" value="DNA_pol_III_epsilon_like"/>
    <property type="match status" value="1"/>
</dbReference>
<dbReference type="PANTHER" id="PTHR30231">
    <property type="entry name" value="DNA POLYMERASE III SUBUNIT EPSILON"/>
    <property type="match status" value="1"/>
</dbReference>
<proteinExistence type="predicted"/>
<keyword evidence="3" id="KW-1185">Reference proteome</keyword>
<gene>
    <name evidence="2" type="primary">polC</name>
    <name evidence="2" type="ORF">NCTC11190_00466</name>
</gene>
<evidence type="ECO:0000259" key="1">
    <source>
        <dbReference type="SMART" id="SM00479"/>
    </source>
</evidence>
<dbReference type="EC" id="2.7.7.7" evidence="2"/>
<dbReference type="AlphaFoldDB" id="A0A379MRL2"/>
<evidence type="ECO:0000313" key="2">
    <source>
        <dbReference type="EMBL" id="SUE33262.1"/>
    </source>
</evidence>
<feature type="domain" description="Exonuclease" evidence="1">
    <location>
        <begin position="3"/>
        <end position="168"/>
    </location>
</feature>
<dbReference type="GO" id="GO:0003887">
    <property type="term" value="F:DNA-directed DNA polymerase activity"/>
    <property type="evidence" value="ECO:0007669"/>
    <property type="project" value="UniProtKB-EC"/>
</dbReference>
<keyword evidence="2" id="KW-0548">Nucleotidyltransferase</keyword>